<dbReference type="GO" id="GO:0004315">
    <property type="term" value="F:3-oxoacyl-[acyl-carrier-protein] synthase activity"/>
    <property type="evidence" value="ECO:0007669"/>
    <property type="project" value="UniProtKB-UniRule"/>
</dbReference>
<keyword evidence="14" id="KW-0443">Lipid metabolism</keyword>
<evidence type="ECO:0000256" key="21">
    <source>
        <dbReference type="ARBA" id="ARBA00047659"/>
    </source>
</evidence>
<comment type="subcellular location">
    <subcellularLocation>
        <location evidence="1">Cell inner membrane</location>
    </subcellularLocation>
</comment>
<dbReference type="InterPro" id="IPR018201">
    <property type="entry name" value="Ketoacyl_synth_AS"/>
</dbReference>
<evidence type="ECO:0000256" key="4">
    <source>
        <dbReference type="ARBA" id="ARBA00012356"/>
    </source>
</evidence>
<dbReference type="PANTHER" id="PTHR11712:SF352">
    <property type="entry name" value="3-OXOACYL-[ACYL-CARRIER-PROTEIN] SYNTHASE"/>
    <property type="match status" value="1"/>
</dbReference>
<evidence type="ECO:0000256" key="13">
    <source>
        <dbReference type="ARBA" id="ARBA00022989"/>
    </source>
</evidence>
<evidence type="ECO:0000256" key="11">
    <source>
        <dbReference type="ARBA" id="ARBA00022692"/>
    </source>
</evidence>
<dbReference type="PANTHER" id="PTHR11712">
    <property type="entry name" value="POLYKETIDE SYNTHASE-RELATED"/>
    <property type="match status" value="1"/>
</dbReference>
<evidence type="ECO:0000256" key="8">
    <source>
        <dbReference type="ARBA" id="ARBA00022516"/>
    </source>
</evidence>
<dbReference type="InterPro" id="IPR020841">
    <property type="entry name" value="PKS_Beta-ketoAc_synthase_dom"/>
</dbReference>
<evidence type="ECO:0000256" key="24">
    <source>
        <dbReference type="RuleBase" id="RU003694"/>
    </source>
</evidence>
<reference evidence="26 27" key="1">
    <citation type="submission" date="2019-08" db="EMBL/GenBank/DDBJ databases">
        <title>Bacillus genomes from the desert of Cuatro Cienegas, Coahuila.</title>
        <authorList>
            <person name="Olmedo-Alvarez G."/>
        </authorList>
    </citation>
    <scope>NUCLEOTIDE SEQUENCE [LARGE SCALE GENOMIC DNA]</scope>
    <source>
        <strain evidence="26 27">CH108_3D</strain>
    </source>
</reference>
<keyword evidence="7" id="KW-1003">Cell membrane</keyword>
<name>A0A5D4RWY0_9BACI</name>
<comment type="function">
    <text evidence="18 22">Involved in the type II fatty acid elongation cycle. Catalyzes the elongation of a wide range of acyl-ACP by the addition of two carbons from malonyl-ACP to an acyl acceptor. Can efficiently catalyze the conversion of palmitoleoyl-ACP (cis-hexadec-9-enoyl-ACP) to cis-vaccenoyl-ACP (cis-octadec-11-enoyl-ACP), an essential step in the thermal regulation of fatty acid composition.</text>
</comment>
<keyword evidence="11" id="KW-0812">Transmembrane</keyword>
<evidence type="ECO:0000256" key="16">
    <source>
        <dbReference type="ARBA" id="ARBA00023160"/>
    </source>
</evidence>
<dbReference type="EC" id="2.3.1.179" evidence="4 22"/>
<dbReference type="InterPro" id="IPR016039">
    <property type="entry name" value="Thiolase-like"/>
</dbReference>
<feature type="active site" description="For beta-ketoacyl synthase activity" evidence="23">
    <location>
        <position position="163"/>
    </location>
</feature>
<dbReference type="InterPro" id="IPR014031">
    <property type="entry name" value="Ketoacyl_synth_C"/>
</dbReference>
<dbReference type="CDD" id="cd00834">
    <property type="entry name" value="KAS_I_II"/>
    <property type="match status" value="1"/>
</dbReference>
<dbReference type="InterPro" id="IPR014030">
    <property type="entry name" value="Ketoacyl_synth_N"/>
</dbReference>
<dbReference type="SMART" id="SM00825">
    <property type="entry name" value="PKS_KS"/>
    <property type="match status" value="1"/>
</dbReference>
<evidence type="ECO:0000256" key="1">
    <source>
        <dbReference type="ARBA" id="ARBA00004533"/>
    </source>
</evidence>
<evidence type="ECO:0000256" key="14">
    <source>
        <dbReference type="ARBA" id="ARBA00023098"/>
    </source>
</evidence>
<evidence type="ECO:0000256" key="5">
    <source>
        <dbReference type="ARBA" id="ARBA00014657"/>
    </source>
</evidence>
<dbReference type="EMBL" id="VTEQ01000002">
    <property type="protein sequence ID" value="TYS54881.1"/>
    <property type="molecule type" value="Genomic_DNA"/>
</dbReference>
<keyword evidence="17 22" id="KW-0012">Acyltransferase</keyword>
<keyword evidence="15" id="KW-0472">Membrane</keyword>
<dbReference type="InterPro" id="IPR017568">
    <property type="entry name" value="3-oxoacyl-ACP_synth-2"/>
</dbReference>
<keyword evidence="10 22" id="KW-0808">Transferase</keyword>
<dbReference type="InterPro" id="IPR000794">
    <property type="entry name" value="Beta-ketoacyl_synthase"/>
</dbReference>
<dbReference type="Pfam" id="PF00109">
    <property type="entry name" value="ketoacyl-synt"/>
    <property type="match status" value="1"/>
</dbReference>
<organism evidence="26 27">
    <name type="scientific">Rossellomorea marisflavi</name>
    <dbReference type="NCBI Taxonomy" id="189381"/>
    <lineage>
        <taxon>Bacteria</taxon>
        <taxon>Bacillati</taxon>
        <taxon>Bacillota</taxon>
        <taxon>Bacilli</taxon>
        <taxon>Bacillales</taxon>
        <taxon>Bacillaceae</taxon>
        <taxon>Rossellomorea</taxon>
    </lineage>
</organism>
<evidence type="ECO:0000256" key="19">
    <source>
        <dbReference type="ARBA" id="ARBA00037576"/>
    </source>
</evidence>
<evidence type="ECO:0000256" key="15">
    <source>
        <dbReference type="ARBA" id="ARBA00023136"/>
    </source>
</evidence>
<comment type="pathway">
    <text evidence="2 22">Lipid metabolism; fatty acid biosynthesis.</text>
</comment>
<dbReference type="PIRSF" id="PIRSF000447">
    <property type="entry name" value="KAS_II"/>
    <property type="match status" value="1"/>
</dbReference>
<dbReference type="PROSITE" id="PS00606">
    <property type="entry name" value="KS3_1"/>
    <property type="match status" value="1"/>
</dbReference>
<keyword evidence="8 22" id="KW-0444">Lipid biosynthesis</keyword>
<evidence type="ECO:0000256" key="7">
    <source>
        <dbReference type="ARBA" id="ARBA00022475"/>
    </source>
</evidence>
<evidence type="ECO:0000256" key="18">
    <source>
        <dbReference type="ARBA" id="ARBA00024006"/>
    </source>
</evidence>
<comment type="similarity">
    <text evidence="3 22 24">Belongs to the thiolase-like superfamily. Beta-ketoacyl-ACP synthases family.</text>
</comment>
<dbReference type="AlphaFoldDB" id="A0A5D4RWY0"/>
<proteinExistence type="inferred from homology"/>
<evidence type="ECO:0000256" key="22">
    <source>
        <dbReference type="PIRNR" id="PIRNR000447"/>
    </source>
</evidence>
<dbReference type="NCBIfam" id="TIGR03150">
    <property type="entry name" value="fabF"/>
    <property type="match status" value="1"/>
</dbReference>
<keyword evidence="6" id="KW-0536">Nodulation</keyword>
<evidence type="ECO:0000313" key="26">
    <source>
        <dbReference type="EMBL" id="TYS54881.1"/>
    </source>
</evidence>
<evidence type="ECO:0000256" key="23">
    <source>
        <dbReference type="PIRSR" id="PIRSR000447-1"/>
    </source>
</evidence>
<dbReference type="UniPathway" id="UPA00094"/>
<comment type="function">
    <text evidence="19">Proposed to synthesize NOD factor fatty acyl chain. Involved in the synthesis of a highly unsaturated fatty acid moiety, which forms part of a lipo-oligosaccharide that is responsible for host specificity.</text>
</comment>
<dbReference type="GO" id="GO:0005886">
    <property type="term" value="C:plasma membrane"/>
    <property type="evidence" value="ECO:0007669"/>
    <property type="project" value="UniProtKB-SubCell"/>
</dbReference>
<keyword evidence="16 22" id="KW-0275">Fatty acid biosynthesis</keyword>
<evidence type="ECO:0000256" key="6">
    <source>
        <dbReference type="ARBA" id="ARBA00022458"/>
    </source>
</evidence>
<gene>
    <name evidence="26" type="primary">fabF</name>
    <name evidence="26" type="ORF">FZC83_07995</name>
</gene>
<dbReference type="RefSeq" id="WP_148984962.1">
    <property type="nucleotide sequence ID" value="NZ_JBNILK010000003.1"/>
</dbReference>
<evidence type="ECO:0000256" key="3">
    <source>
        <dbReference type="ARBA" id="ARBA00008467"/>
    </source>
</evidence>
<evidence type="ECO:0000256" key="2">
    <source>
        <dbReference type="ARBA" id="ARBA00005194"/>
    </source>
</evidence>
<dbReference type="GO" id="GO:0006633">
    <property type="term" value="P:fatty acid biosynthetic process"/>
    <property type="evidence" value="ECO:0007669"/>
    <property type="project" value="UniProtKB-UniRule"/>
</dbReference>
<evidence type="ECO:0000256" key="10">
    <source>
        <dbReference type="ARBA" id="ARBA00022679"/>
    </source>
</evidence>
<comment type="caution">
    <text evidence="26">The sequence shown here is derived from an EMBL/GenBank/DDBJ whole genome shotgun (WGS) entry which is preliminary data.</text>
</comment>
<dbReference type="Proteomes" id="UP000322997">
    <property type="component" value="Unassembled WGS sequence"/>
</dbReference>
<keyword evidence="13" id="KW-1133">Transmembrane helix</keyword>
<comment type="catalytic activity">
    <reaction evidence="20 22">
        <text>(9Z)-hexadecenoyl-[ACP] + malonyl-[ACP] + H(+) = 3-oxo-(11Z)-octadecenoyl-[ACP] + holo-[ACP] + CO2</text>
        <dbReference type="Rhea" id="RHEA:55040"/>
        <dbReference type="Rhea" id="RHEA-COMP:9623"/>
        <dbReference type="Rhea" id="RHEA-COMP:9685"/>
        <dbReference type="Rhea" id="RHEA-COMP:10800"/>
        <dbReference type="Rhea" id="RHEA-COMP:14074"/>
        <dbReference type="ChEBI" id="CHEBI:15378"/>
        <dbReference type="ChEBI" id="CHEBI:16526"/>
        <dbReference type="ChEBI" id="CHEBI:64479"/>
        <dbReference type="ChEBI" id="CHEBI:78449"/>
        <dbReference type="ChEBI" id="CHEBI:83989"/>
        <dbReference type="ChEBI" id="CHEBI:138538"/>
        <dbReference type="EC" id="2.3.1.179"/>
    </reaction>
</comment>
<evidence type="ECO:0000259" key="25">
    <source>
        <dbReference type="PROSITE" id="PS52004"/>
    </source>
</evidence>
<keyword evidence="9" id="KW-0997">Cell inner membrane</keyword>
<evidence type="ECO:0000256" key="17">
    <source>
        <dbReference type="ARBA" id="ARBA00023315"/>
    </source>
</evidence>
<comment type="catalytic activity">
    <reaction evidence="21 22">
        <text>a fatty acyl-[ACP] + malonyl-[ACP] + H(+) = a 3-oxoacyl-[ACP] + holo-[ACP] + CO2</text>
        <dbReference type="Rhea" id="RHEA:22836"/>
        <dbReference type="Rhea" id="RHEA-COMP:9623"/>
        <dbReference type="Rhea" id="RHEA-COMP:9685"/>
        <dbReference type="Rhea" id="RHEA-COMP:9916"/>
        <dbReference type="Rhea" id="RHEA-COMP:14125"/>
        <dbReference type="ChEBI" id="CHEBI:15378"/>
        <dbReference type="ChEBI" id="CHEBI:16526"/>
        <dbReference type="ChEBI" id="CHEBI:64479"/>
        <dbReference type="ChEBI" id="CHEBI:78449"/>
        <dbReference type="ChEBI" id="CHEBI:78776"/>
        <dbReference type="ChEBI" id="CHEBI:138651"/>
    </reaction>
</comment>
<keyword evidence="12" id="KW-0276">Fatty acid metabolism</keyword>
<evidence type="ECO:0000256" key="12">
    <source>
        <dbReference type="ARBA" id="ARBA00022832"/>
    </source>
</evidence>
<evidence type="ECO:0000256" key="9">
    <source>
        <dbReference type="ARBA" id="ARBA00022519"/>
    </source>
</evidence>
<sequence length="412" mass="44057">MKKRVVVTGMGIISPSGLTIQTFWENISNGLSGIDYIKSFDTTDHQTRIGGEVKGFNPDDHFSSKEQSRMDTFTQYAMAAARQAIDQASLSLRELDPFRVGVLVGSGMGGTKMILENYQKIMLKGPRRISPYLASGMLINAPANEISLLLGARGKSGAFVTACAASANAIGEAMRSIQYGEADIIVAGGAEGAVTPLDLASFSRIKALSTHNEEPHRASRPFDKQRDGFVIAAGGGMVVLESLDSALERGVPILAELTGYGATTDAYHITAPDPEARGARRAIMNALADAELRPSAIDYINAHGTSTKLNDYTETIAIKQVFGPESVDVPVSSIKSMTGHMLGGAGAAELISSVLTIQNELIPPTINYEEADEGMDLNYVPHKALKRKVEHVLSNSFGFGGHNACLVIKKWR</sequence>
<dbReference type="SUPFAM" id="SSF53901">
    <property type="entry name" value="Thiolase-like"/>
    <property type="match status" value="2"/>
</dbReference>
<protein>
    <recommendedName>
        <fullName evidence="5 22">3-oxoacyl-[acyl-carrier-protein] synthase 2</fullName>
        <ecNumber evidence="4 22">2.3.1.179</ecNumber>
    </recommendedName>
</protein>
<evidence type="ECO:0000313" key="27">
    <source>
        <dbReference type="Proteomes" id="UP000322997"/>
    </source>
</evidence>
<accession>A0A5D4RWY0</accession>
<dbReference type="PROSITE" id="PS52004">
    <property type="entry name" value="KS3_2"/>
    <property type="match status" value="1"/>
</dbReference>
<evidence type="ECO:0000256" key="20">
    <source>
        <dbReference type="ARBA" id="ARBA00047318"/>
    </source>
</evidence>
<dbReference type="Gene3D" id="3.40.47.10">
    <property type="match status" value="1"/>
</dbReference>
<dbReference type="NCBIfam" id="NF005589">
    <property type="entry name" value="PRK07314.1"/>
    <property type="match status" value="1"/>
</dbReference>
<feature type="domain" description="Ketosynthase family 3 (KS3)" evidence="25">
    <location>
        <begin position="2"/>
        <end position="410"/>
    </location>
</feature>
<dbReference type="FunFam" id="3.40.47.10:FF:000009">
    <property type="entry name" value="3-oxoacyl-[acyl-carrier-protein] synthase 2"/>
    <property type="match status" value="1"/>
</dbReference>
<dbReference type="Pfam" id="PF02801">
    <property type="entry name" value="Ketoacyl-synt_C"/>
    <property type="match status" value="1"/>
</dbReference>